<evidence type="ECO:0000256" key="2">
    <source>
        <dbReference type="ARBA" id="ARBA00022481"/>
    </source>
</evidence>
<gene>
    <name evidence="8 10" type="primary">rplC</name>
    <name evidence="10" type="ORF">HRQ87_16795</name>
</gene>
<evidence type="ECO:0000313" key="10">
    <source>
        <dbReference type="EMBL" id="NSX56451.1"/>
    </source>
</evidence>
<evidence type="ECO:0000256" key="7">
    <source>
        <dbReference type="ARBA" id="ARBA00035243"/>
    </source>
</evidence>
<keyword evidence="2 8" id="KW-0488">Methylation</keyword>
<comment type="PTM">
    <text evidence="8">Methylated by PrmB.</text>
</comment>
<comment type="subunit">
    <text evidence="8">Part of the 50S ribosomal subunit. Forms a cluster with proteins L14 and L19.</text>
</comment>
<dbReference type="InterPro" id="IPR009000">
    <property type="entry name" value="Transl_B-barrel_sf"/>
</dbReference>
<dbReference type="InterPro" id="IPR019927">
    <property type="entry name" value="Ribosomal_uL3_bac/org-type"/>
</dbReference>
<dbReference type="Proteomes" id="UP000777935">
    <property type="component" value="Unassembled WGS sequence"/>
</dbReference>
<comment type="function">
    <text evidence="8">One of the primary rRNA binding proteins, it binds directly near the 3'-end of the 23S rRNA, where it nucleates assembly of the 50S subunit.</text>
</comment>
<dbReference type="Gene3D" id="2.40.30.10">
    <property type="entry name" value="Translation factors"/>
    <property type="match status" value="1"/>
</dbReference>
<dbReference type="GO" id="GO:0005840">
    <property type="term" value="C:ribosome"/>
    <property type="evidence" value="ECO:0007669"/>
    <property type="project" value="UniProtKB-KW"/>
</dbReference>
<feature type="modified residue" description="N5-methylglutamine" evidence="8">
    <location>
        <position position="152"/>
    </location>
</feature>
<dbReference type="RefSeq" id="WP_174139603.1">
    <property type="nucleotide sequence ID" value="NZ_JABUFE010000012.1"/>
</dbReference>
<keyword evidence="11" id="KW-1185">Reference proteome</keyword>
<evidence type="ECO:0000256" key="9">
    <source>
        <dbReference type="SAM" id="MobiDB-lite"/>
    </source>
</evidence>
<evidence type="ECO:0000256" key="5">
    <source>
        <dbReference type="ARBA" id="ARBA00022980"/>
    </source>
</evidence>
<accession>A0ABX2J042</accession>
<dbReference type="PANTHER" id="PTHR11229:SF16">
    <property type="entry name" value="LARGE RIBOSOMAL SUBUNIT PROTEIN UL3C"/>
    <property type="match status" value="1"/>
</dbReference>
<keyword evidence="6 8" id="KW-0687">Ribonucleoprotein</keyword>
<feature type="compositionally biased region" description="Basic and acidic residues" evidence="9">
    <location>
        <begin position="265"/>
        <end position="289"/>
    </location>
</feature>
<dbReference type="SUPFAM" id="SSF50447">
    <property type="entry name" value="Translation proteins"/>
    <property type="match status" value="1"/>
</dbReference>
<feature type="region of interest" description="Disordered" evidence="9">
    <location>
        <begin position="257"/>
        <end position="289"/>
    </location>
</feature>
<evidence type="ECO:0000256" key="6">
    <source>
        <dbReference type="ARBA" id="ARBA00023274"/>
    </source>
</evidence>
<protein>
    <recommendedName>
        <fullName evidence="7 8">Large ribosomal subunit protein uL3</fullName>
    </recommendedName>
</protein>
<sequence>MLRSGVIAKKVGMTRLFMEDGKQIPVTVLQLDKLQVVAQRTAEKDGYSAVQLGAGTAKAKRTSQAMRGHFAIAKVEPKRKIAEFRVAPENLINVGEEITADHYFEGQFVDVAGTSIGKGFAGAMKRHNFSGLRASHGVSISHRSHGSTGQCQDPGKVFKGKKMAGHMGAARVTTQNLQVVKTDAGRGLIMVKGAVPGSKGGWVTIKDAVKKPFPENAILPAALKSAAEEAAKAAEEAAAQAAAEAEAAEKAAAEAAAAEQAAALKDAEASIEADKADDAAPEGGDKDES</sequence>
<dbReference type="HAMAP" id="MF_01325_B">
    <property type="entry name" value="Ribosomal_uL3_B"/>
    <property type="match status" value="1"/>
</dbReference>
<comment type="caution">
    <text evidence="10">The sequence shown here is derived from an EMBL/GenBank/DDBJ whole genome shotgun (WGS) entry which is preliminary data.</text>
</comment>
<proteinExistence type="inferred from homology"/>
<comment type="similarity">
    <text evidence="1 8">Belongs to the universal ribosomal protein uL3 family.</text>
</comment>
<organism evidence="10 11">
    <name type="scientific">Parasulfitobacter algicola</name>
    <dbReference type="NCBI Taxonomy" id="2614809"/>
    <lineage>
        <taxon>Bacteria</taxon>
        <taxon>Pseudomonadati</taxon>
        <taxon>Pseudomonadota</taxon>
        <taxon>Alphaproteobacteria</taxon>
        <taxon>Rhodobacterales</taxon>
        <taxon>Roseobacteraceae</taxon>
        <taxon>Parasulfitobacter</taxon>
    </lineage>
</organism>
<dbReference type="PANTHER" id="PTHR11229">
    <property type="entry name" value="50S RIBOSOMAL PROTEIN L3"/>
    <property type="match status" value="1"/>
</dbReference>
<reference evidence="10 11" key="1">
    <citation type="submission" date="2020-06" db="EMBL/GenBank/DDBJ databases">
        <title>Sulfitobacter algicola sp. nov., isolated from green algae.</title>
        <authorList>
            <person name="Wang C."/>
        </authorList>
    </citation>
    <scope>NUCLEOTIDE SEQUENCE [LARGE SCALE GENOMIC DNA]</scope>
    <source>
        <strain evidence="10 11">1151</strain>
    </source>
</reference>
<dbReference type="Pfam" id="PF00297">
    <property type="entry name" value="Ribosomal_L3"/>
    <property type="match status" value="1"/>
</dbReference>
<evidence type="ECO:0000256" key="4">
    <source>
        <dbReference type="ARBA" id="ARBA00022884"/>
    </source>
</evidence>
<dbReference type="Gene3D" id="3.30.160.810">
    <property type="match status" value="1"/>
</dbReference>
<keyword evidence="4 8" id="KW-0694">RNA-binding</keyword>
<dbReference type="EMBL" id="JABUFE010000012">
    <property type="protein sequence ID" value="NSX56451.1"/>
    <property type="molecule type" value="Genomic_DNA"/>
</dbReference>
<dbReference type="NCBIfam" id="TIGR03625">
    <property type="entry name" value="L3_bact"/>
    <property type="match status" value="1"/>
</dbReference>
<keyword evidence="5 8" id="KW-0689">Ribosomal protein</keyword>
<dbReference type="InterPro" id="IPR000597">
    <property type="entry name" value="Ribosomal_uL3"/>
</dbReference>
<evidence type="ECO:0000313" key="11">
    <source>
        <dbReference type="Proteomes" id="UP000777935"/>
    </source>
</evidence>
<evidence type="ECO:0000256" key="3">
    <source>
        <dbReference type="ARBA" id="ARBA00022730"/>
    </source>
</evidence>
<keyword evidence="3 8" id="KW-0699">rRNA-binding</keyword>
<name>A0ABX2J042_9RHOB</name>
<evidence type="ECO:0000256" key="1">
    <source>
        <dbReference type="ARBA" id="ARBA00006540"/>
    </source>
</evidence>
<evidence type="ECO:0000256" key="8">
    <source>
        <dbReference type="HAMAP-Rule" id="MF_01325"/>
    </source>
</evidence>